<dbReference type="InterPro" id="IPR022765">
    <property type="entry name" value="Dna2/Cas4_DUF83"/>
</dbReference>
<dbReference type="Pfam" id="PF01930">
    <property type="entry name" value="Cas_Cas4"/>
    <property type="match status" value="1"/>
</dbReference>
<dbReference type="Gene3D" id="1.10.150.20">
    <property type="entry name" value="5' to 3' exonuclease, C-terminal subdomain"/>
    <property type="match status" value="1"/>
</dbReference>
<dbReference type="Gene3D" id="3.90.320.10">
    <property type="match status" value="1"/>
</dbReference>
<organism evidence="2">
    <name type="scientific">marine sediment metagenome</name>
    <dbReference type="NCBI Taxonomy" id="412755"/>
    <lineage>
        <taxon>unclassified sequences</taxon>
        <taxon>metagenomes</taxon>
        <taxon>ecological metagenomes</taxon>
    </lineage>
</organism>
<protein>
    <recommendedName>
        <fullName evidence="1">DUF83 domain-containing protein</fullName>
    </recommendedName>
</protein>
<dbReference type="SUPFAM" id="SSF47794">
    <property type="entry name" value="Rad51 N-terminal domain-like"/>
    <property type="match status" value="1"/>
</dbReference>
<dbReference type="InterPro" id="IPR019993">
    <property type="entry name" value="RecB_nuclease_TM0106_put"/>
</dbReference>
<dbReference type="InterPro" id="IPR011604">
    <property type="entry name" value="PDDEXK-like_dom_sf"/>
</dbReference>
<feature type="domain" description="DUF83" evidence="1">
    <location>
        <begin position="64"/>
        <end position="155"/>
    </location>
</feature>
<evidence type="ECO:0000313" key="2">
    <source>
        <dbReference type="EMBL" id="GAH87814.1"/>
    </source>
</evidence>
<gene>
    <name evidence="2" type="ORF">S03H2_58317</name>
</gene>
<name>X1KC81_9ZZZZ</name>
<dbReference type="InterPro" id="IPR010995">
    <property type="entry name" value="DNA_repair_Rad51/TF_NusA_a-hlx"/>
</dbReference>
<proteinExistence type="predicted"/>
<sequence length="248" mass="27153">MNELPHAVVPDGPIALRAETTRQLMQEAADRIYQPVLLHADLLGIPDFLERTDTPSDLGSFSYRPVDVKISTSAHPEHVAQLAFYGALLGHAQGLIPETADILLVDGTRETIQLAEHIGAVEEAIEHIQAIQQGERQLPTLCSECGMCPWHHYCLRTLYALKDISPLNGFGGAKKGAIIEAGYADLPDISNADPEDLSDIRGIGQPTAQRMVMQAEVLLDGQPRILSAPQFPEAKVELYLDMECQQQT</sequence>
<comment type="caution">
    <text evidence="2">The sequence shown here is derived from an EMBL/GenBank/DDBJ whole genome shotgun (WGS) entry which is preliminary data.</text>
</comment>
<evidence type="ECO:0000259" key="1">
    <source>
        <dbReference type="Pfam" id="PF01930"/>
    </source>
</evidence>
<dbReference type="NCBIfam" id="TIGR03491">
    <property type="entry name" value="TM0106 family RecB-like putative nuclease"/>
    <property type="match status" value="1"/>
</dbReference>
<dbReference type="AlphaFoldDB" id="X1KC81"/>
<feature type="non-terminal residue" evidence="2">
    <location>
        <position position="248"/>
    </location>
</feature>
<dbReference type="EMBL" id="BARU01037419">
    <property type="protein sequence ID" value="GAH87814.1"/>
    <property type="molecule type" value="Genomic_DNA"/>
</dbReference>
<accession>X1KC81</accession>
<dbReference type="GO" id="GO:0000166">
    <property type="term" value="F:nucleotide binding"/>
    <property type="evidence" value="ECO:0007669"/>
    <property type="project" value="InterPro"/>
</dbReference>
<reference evidence="2" key="1">
    <citation type="journal article" date="2014" name="Front. Microbiol.">
        <title>High frequency of phylogenetically diverse reductive dehalogenase-homologous genes in deep subseafloor sedimentary metagenomes.</title>
        <authorList>
            <person name="Kawai M."/>
            <person name="Futagami T."/>
            <person name="Toyoda A."/>
            <person name="Takaki Y."/>
            <person name="Nishi S."/>
            <person name="Hori S."/>
            <person name="Arai W."/>
            <person name="Tsubouchi T."/>
            <person name="Morono Y."/>
            <person name="Uchiyama I."/>
            <person name="Ito T."/>
            <person name="Fujiyama A."/>
            <person name="Inagaki F."/>
            <person name="Takami H."/>
        </authorList>
    </citation>
    <scope>NUCLEOTIDE SEQUENCE</scope>
    <source>
        <strain evidence="2">Expedition CK06-06</strain>
    </source>
</reference>
<dbReference type="Pfam" id="PF14520">
    <property type="entry name" value="HHH_5"/>
    <property type="match status" value="1"/>
</dbReference>